<feature type="transmembrane region" description="Helical" evidence="9">
    <location>
        <begin position="76"/>
        <end position="101"/>
    </location>
</feature>
<dbReference type="OrthoDB" id="1699231at2759"/>
<feature type="compositionally biased region" description="Basic and acidic residues" evidence="10">
    <location>
        <begin position="1"/>
        <end position="10"/>
    </location>
</feature>
<keyword evidence="8 9" id="KW-0472">Membrane</keyword>
<keyword evidence="5 9" id="KW-0106">Calcium</keyword>
<feature type="transmembrane region" description="Helical" evidence="9">
    <location>
        <begin position="206"/>
        <end position="228"/>
    </location>
</feature>
<evidence type="ECO:0000256" key="4">
    <source>
        <dbReference type="ARBA" id="ARBA00022692"/>
    </source>
</evidence>
<feature type="transmembrane region" description="Helical" evidence="9">
    <location>
        <begin position="344"/>
        <end position="365"/>
    </location>
</feature>
<dbReference type="EMBL" id="CAADRA010007019">
    <property type="protein sequence ID" value="VFT98354.1"/>
    <property type="molecule type" value="Genomic_DNA"/>
</dbReference>
<feature type="transmembrane region" description="Helical" evidence="9">
    <location>
        <begin position="172"/>
        <end position="194"/>
    </location>
</feature>
<evidence type="ECO:0000256" key="7">
    <source>
        <dbReference type="ARBA" id="ARBA00023065"/>
    </source>
</evidence>
<dbReference type="GO" id="GO:0012505">
    <property type="term" value="C:endomembrane system"/>
    <property type="evidence" value="ECO:0007669"/>
    <property type="project" value="UniProtKB-SubCell"/>
</dbReference>
<reference evidence="12" key="2">
    <citation type="submission" date="2019-06" db="EMBL/GenBank/DDBJ databases">
        <title>Genomics analysis of Aphanomyces spp. identifies a new class of oomycete effector associated with host adaptation.</title>
        <authorList>
            <person name="Gaulin E."/>
        </authorList>
    </citation>
    <scope>NUCLEOTIDE SEQUENCE</scope>
    <source>
        <strain evidence="12">CBS 578.67</strain>
    </source>
</reference>
<dbReference type="AlphaFoldDB" id="A0A485LJI0"/>
<dbReference type="EMBL" id="VJMH01006993">
    <property type="protein sequence ID" value="KAF0686498.1"/>
    <property type="molecule type" value="Genomic_DNA"/>
</dbReference>
<evidence type="ECO:0000259" key="11">
    <source>
        <dbReference type="Pfam" id="PF01699"/>
    </source>
</evidence>
<dbReference type="NCBIfam" id="TIGR00378">
    <property type="entry name" value="cax"/>
    <property type="match status" value="1"/>
</dbReference>
<dbReference type="Gene3D" id="1.20.1420.30">
    <property type="entry name" value="NCX, central ion-binding region"/>
    <property type="match status" value="2"/>
</dbReference>
<evidence type="ECO:0000256" key="3">
    <source>
        <dbReference type="ARBA" id="ARBA00022568"/>
    </source>
</evidence>
<dbReference type="PANTHER" id="PTHR31503">
    <property type="entry name" value="VACUOLAR CALCIUM ION TRANSPORTER"/>
    <property type="match status" value="1"/>
</dbReference>
<keyword evidence="2 9" id="KW-0813">Transport</keyword>
<organism evidence="13 14">
    <name type="scientific">Aphanomyces stellatus</name>
    <dbReference type="NCBI Taxonomy" id="120398"/>
    <lineage>
        <taxon>Eukaryota</taxon>
        <taxon>Sar</taxon>
        <taxon>Stramenopiles</taxon>
        <taxon>Oomycota</taxon>
        <taxon>Saprolegniomycetes</taxon>
        <taxon>Saprolegniales</taxon>
        <taxon>Verrucalvaceae</taxon>
        <taxon>Aphanomyces</taxon>
    </lineage>
</organism>
<feature type="transmembrane region" description="Helical" evidence="9">
    <location>
        <begin position="248"/>
        <end position="266"/>
    </location>
</feature>
<evidence type="ECO:0000256" key="8">
    <source>
        <dbReference type="ARBA" id="ARBA00023136"/>
    </source>
</evidence>
<feature type="transmembrane region" description="Helical" evidence="9">
    <location>
        <begin position="410"/>
        <end position="431"/>
    </location>
</feature>
<dbReference type="GO" id="GO:0006874">
    <property type="term" value="P:intracellular calcium ion homeostasis"/>
    <property type="evidence" value="ECO:0007669"/>
    <property type="project" value="TreeGrafter"/>
</dbReference>
<gene>
    <name evidence="13" type="primary">Aste57867_21685</name>
    <name evidence="12" type="ORF">As57867_021616</name>
    <name evidence="13" type="ORF">ASTE57867_21685</name>
</gene>
<feature type="compositionally biased region" description="Acidic residues" evidence="10">
    <location>
        <begin position="282"/>
        <end position="301"/>
    </location>
</feature>
<feature type="domain" description="Sodium/calcium exchanger membrane region" evidence="11">
    <location>
        <begin position="109"/>
        <end position="265"/>
    </location>
</feature>
<feature type="transmembrane region" description="Helical" evidence="9">
    <location>
        <begin position="377"/>
        <end position="404"/>
    </location>
</feature>
<evidence type="ECO:0000313" key="14">
    <source>
        <dbReference type="Proteomes" id="UP000332933"/>
    </source>
</evidence>
<dbReference type="GO" id="GO:0015369">
    <property type="term" value="F:calcium:proton antiporter activity"/>
    <property type="evidence" value="ECO:0007669"/>
    <property type="project" value="UniProtKB-UniRule"/>
</dbReference>
<dbReference type="PANTHER" id="PTHR31503:SF22">
    <property type="entry name" value="VACUOLAR CALCIUM ION TRANSPORTER"/>
    <property type="match status" value="1"/>
</dbReference>
<dbReference type="InterPro" id="IPR004713">
    <property type="entry name" value="CaH_exchang"/>
</dbReference>
<keyword evidence="6 9" id="KW-1133">Transmembrane helix</keyword>
<keyword evidence="7 9" id="KW-0406">Ion transport</keyword>
<dbReference type="InterPro" id="IPR004798">
    <property type="entry name" value="CAX-like"/>
</dbReference>
<accession>A0A485LJI0</accession>
<dbReference type="Pfam" id="PF01699">
    <property type="entry name" value="Na_Ca_ex"/>
    <property type="match status" value="2"/>
</dbReference>
<feature type="region of interest" description="Disordered" evidence="10">
    <location>
        <begin position="1"/>
        <end position="45"/>
    </location>
</feature>
<feature type="compositionally biased region" description="Low complexity" evidence="10">
    <location>
        <begin position="14"/>
        <end position="27"/>
    </location>
</feature>
<keyword evidence="9" id="KW-0050">Antiport</keyword>
<evidence type="ECO:0000256" key="1">
    <source>
        <dbReference type="ARBA" id="ARBA00004127"/>
    </source>
</evidence>
<feature type="region of interest" description="Disordered" evidence="10">
    <location>
        <begin position="269"/>
        <end position="301"/>
    </location>
</feature>
<sequence length="464" mass="49654">MASRTKDAHKFLRGSSGSISATSSPAPQDLELAQHRTPGSTTTVTPKAVEKVKTIDGVDDTLSKESPPQSVSQCRIVFNLVTGSYLHLLLLLMPVAAYSYFAQWGDIPIFVLNFLAMMPLANILGEATEELAEHCGDTIGGLINATFGNAVEVIIAVFALREGQIPLVQSSLLGSILSNLLLVLGCCFIAGHMGGVPESTFSGRAAATNMSLLFVTSFAMLVPTYYQYTNKADSKKERKDEVLLMSRVSAIFLIAMYVQLLVFQLYTHRTPPSSSSSTTDEKDNDDNGEEDAATDTADVDDAEDEPQMSFWASLLVLAVSTAFVSVHSQFLVGSVEGFTKHANVSSSFVGIILLPIVGNAVEHVTAIKVAFKNNMELALGVAVGSAAQISLFVVPFCVVTGWIMGQPMSLAFTTFEAVTYVVSVVIVYTVISNGTSNWLEGCMLLTLYSLIGVALLLIDIDTDA</sequence>
<dbReference type="InterPro" id="IPR004837">
    <property type="entry name" value="NaCa_Exmemb"/>
</dbReference>
<evidence type="ECO:0000256" key="9">
    <source>
        <dbReference type="RuleBase" id="RU365028"/>
    </source>
</evidence>
<evidence type="ECO:0000313" key="13">
    <source>
        <dbReference type="EMBL" id="VFT98354.1"/>
    </source>
</evidence>
<protein>
    <submittedName>
        <fullName evidence="13">Aste57867_21685 protein</fullName>
    </submittedName>
</protein>
<feature type="transmembrane region" description="Helical" evidence="9">
    <location>
        <begin position="438"/>
        <end position="458"/>
    </location>
</feature>
<dbReference type="GO" id="GO:0005774">
    <property type="term" value="C:vacuolar membrane"/>
    <property type="evidence" value="ECO:0007669"/>
    <property type="project" value="UniProtKB-ARBA"/>
</dbReference>
<evidence type="ECO:0000256" key="5">
    <source>
        <dbReference type="ARBA" id="ARBA00022837"/>
    </source>
</evidence>
<proteinExistence type="inferred from homology"/>
<comment type="similarity">
    <text evidence="9">Belongs to the Ca(2+):cation antiporter (CaCA) (TC 2.A.19) family.</text>
</comment>
<feature type="transmembrane region" description="Helical" evidence="9">
    <location>
        <begin position="139"/>
        <end position="160"/>
    </location>
</feature>
<comment type="caution">
    <text evidence="9">Lacks conserved residue(s) required for the propagation of feature annotation.</text>
</comment>
<keyword evidence="4 9" id="KW-0812">Transmembrane</keyword>
<comment type="subcellular location">
    <subcellularLocation>
        <location evidence="1">Endomembrane system</location>
        <topology evidence="1">Multi-pass membrane protein</topology>
    </subcellularLocation>
</comment>
<reference evidence="13 14" key="1">
    <citation type="submission" date="2019-03" db="EMBL/GenBank/DDBJ databases">
        <authorList>
            <person name="Gaulin E."/>
            <person name="Dumas B."/>
        </authorList>
    </citation>
    <scope>NUCLEOTIDE SEQUENCE [LARGE SCALE GENOMIC DNA]</scope>
    <source>
        <strain evidence="13">CBS 568.67</strain>
    </source>
</reference>
<evidence type="ECO:0000256" key="6">
    <source>
        <dbReference type="ARBA" id="ARBA00022989"/>
    </source>
</evidence>
<evidence type="ECO:0000256" key="2">
    <source>
        <dbReference type="ARBA" id="ARBA00022448"/>
    </source>
</evidence>
<name>A0A485LJI0_9STRA</name>
<feature type="transmembrane region" description="Helical" evidence="9">
    <location>
        <begin position="310"/>
        <end position="332"/>
    </location>
</feature>
<keyword evidence="14" id="KW-1185">Reference proteome</keyword>
<evidence type="ECO:0000313" key="12">
    <source>
        <dbReference type="EMBL" id="KAF0686498.1"/>
    </source>
</evidence>
<evidence type="ECO:0000256" key="10">
    <source>
        <dbReference type="SAM" id="MobiDB-lite"/>
    </source>
</evidence>
<keyword evidence="3 9" id="KW-0109">Calcium transport</keyword>
<feature type="domain" description="Sodium/calcium exchanger membrane region" evidence="11">
    <location>
        <begin position="313"/>
        <end position="451"/>
    </location>
</feature>
<dbReference type="NCBIfam" id="TIGR00846">
    <property type="entry name" value="caca2"/>
    <property type="match status" value="1"/>
</dbReference>
<dbReference type="InterPro" id="IPR044880">
    <property type="entry name" value="NCX_ion-bd_dom_sf"/>
</dbReference>
<dbReference type="Proteomes" id="UP000332933">
    <property type="component" value="Unassembled WGS sequence"/>
</dbReference>